<evidence type="ECO:0000313" key="3">
    <source>
        <dbReference type="EMBL" id="KAK8877799.1"/>
    </source>
</evidence>
<evidence type="ECO:0000256" key="1">
    <source>
        <dbReference type="SAM" id="MobiDB-lite"/>
    </source>
</evidence>
<reference evidence="3 4" key="1">
    <citation type="journal article" date="2024" name="IMA Fungus">
        <title>Apiospora arundinis, a panoply of carbohydrate-active enzymes and secondary metabolites.</title>
        <authorList>
            <person name="Sorensen T."/>
            <person name="Petersen C."/>
            <person name="Muurmann A.T."/>
            <person name="Christiansen J.V."/>
            <person name="Brundto M.L."/>
            <person name="Overgaard C.K."/>
            <person name="Boysen A.T."/>
            <person name="Wollenberg R.D."/>
            <person name="Larsen T.O."/>
            <person name="Sorensen J.L."/>
            <person name="Nielsen K.L."/>
            <person name="Sondergaard T.E."/>
        </authorList>
    </citation>
    <scope>NUCLEOTIDE SEQUENCE [LARGE SCALE GENOMIC DNA]</scope>
    <source>
        <strain evidence="3 4">AAU 773</strain>
    </source>
</reference>
<comment type="caution">
    <text evidence="3">The sequence shown here is derived from an EMBL/GenBank/DDBJ whole genome shotgun (WGS) entry which is preliminary data.</text>
</comment>
<feature type="chain" id="PRO_5045483052" evidence="2">
    <location>
        <begin position="17"/>
        <end position="286"/>
    </location>
</feature>
<gene>
    <name evidence="3" type="ORF">PGQ11_002745</name>
</gene>
<feature type="signal peptide" evidence="2">
    <location>
        <begin position="1"/>
        <end position="16"/>
    </location>
</feature>
<evidence type="ECO:0000256" key="2">
    <source>
        <dbReference type="SAM" id="SignalP"/>
    </source>
</evidence>
<dbReference type="Proteomes" id="UP001390339">
    <property type="component" value="Unassembled WGS sequence"/>
</dbReference>
<name>A0ABR2JJG0_9PEZI</name>
<dbReference type="EMBL" id="JAPCWZ010000002">
    <property type="protein sequence ID" value="KAK8877799.1"/>
    <property type="molecule type" value="Genomic_DNA"/>
</dbReference>
<keyword evidence="4" id="KW-1185">Reference proteome</keyword>
<feature type="region of interest" description="Disordered" evidence="1">
    <location>
        <begin position="227"/>
        <end position="264"/>
    </location>
</feature>
<keyword evidence="2" id="KW-0732">Signal</keyword>
<organism evidence="3 4">
    <name type="scientific">Apiospora arundinis</name>
    <dbReference type="NCBI Taxonomy" id="335852"/>
    <lineage>
        <taxon>Eukaryota</taxon>
        <taxon>Fungi</taxon>
        <taxon>Dikarya</taxon>
        <taxon>Ascomycota</taxon>
        <taxon>Pezizomycotina</taxon>
        <taxon>Sordariomycetes</taxon>
        <taxon>Xylariomycetidae</taxon>
        <taxon>Amphisphaeriales</taxon>
        <taxon>Apiosporaceae</taxon>
        <taxon>Apiospora</taxon>
    </lineage>
</organism>
<evidence type="ECO:0000313" key="4">
    <source>
        <dbReference type="Proteomes" id="UP001390339"/>
    </source>
</evidence>
<accession>A0ABR2JJG0</accession>
<sequence length="286" mass="28347">MKYATAAATLLPLAWAANIDARAGKDSKFNISKLEAGCDSDKGKCFYNFEVGTGDSDSTTSCKAETITSTLGAAPETKCGSYSVSVAKPHDGGLLFIVDEGRKGLTGSFTVYPKDLKEDGDKKTYKDGSVFNVAAKATLPITEAAGEAEDDISSAVGSAVSTATDKVSTIASHAAMMPPTATAKASSIASHVGAAQGSSGTAATGAPMTASSIPSTAVSGVSTMVKATSSPTASGSSDEASSTSDSKASSSSSSSSASSTEEASGATRQSAFAGVMAIVGLVAFAF</sequence>
<proteinExistence type="predicted"/>
<protein>
    <submittedName>
        <fullName evidence="3">Uncharacterized protein</fullName>
    </submittedName>
</protein>